<accession>B3M0W6</accession>
<dbReference type="SUPFAM" id="SSF47473">
    <property type="entry name" value="EF-hand"/>
    <property type="match status" value="1"/>
</dbReference>
<evidence type="ECO:0000313" key="3">
    <source>
        <dbReference type="EMBL" id="EDV43195.1"/>
    </source>
</evidence>
<protein>
    <recommendedName>
        <fullName evidence="2">EF-hand domain-containing protein</fullName>
    </recommendedName>
</protein>
<dbReference type="eggNOG" id="KOG0034">
    <property type="taxonomic scope" value="Eukaryota"/>
</dbReference>
<reference evidence="3 4" key="1">
    <citation type="journal article" date="2007" name="Nature">
        <title>Evolution of genes and genomes on the Drosophila phylogeny.</title>
        <authorList>
            <consortium name="Drosophila 12 Genomes Consortium"/>
            <person name="Clark A.G."/>
            <person name="Eisen M.B."/>
            <person name="Smith D.R."/>
            <person name="Bergman C.M."/>
            <person name="Oliver B."/>
            <person name="Markow T.A."/>
            <person name="Kaufman T.C."/>
            <person name="Kellis M."/>
            <person name="Gelbart W."/>
            <person name="Iyer V.N."/>
            <person name="Pollard D.A."/>
            <person name="Sackton T.B."/>
            <person name="Larracuente A.M."/>
            <person name="Singh N.D."/>
            <person name="Abad J.P."/>
            <person name="Abt D.N."/>
            <person name="Adryan B."/>
            <person name="Aguade M."/>
            <person name="Akashi H."/>
            <person name="Anderson W.W."/>
            <person name="Aquadro C.F."/>
            <person name="Ardell D.H."/>
            <person name="Arguello R."/>
            <person name="Artieri C.G."/>
            <person name="Barbash D.A."/>
            <person name="Barker D."/>
            <person name="Barsanti P."/>
            <person name="Batterham P."/>
            <person name="Batzoglou S."/>
            <person name="Begun D."/>
            <person name="Bhutkar A."/>
            <person name="Blanco E."/>
            <person name="Bosak S.A."/>
            <person name="Bradley R.K."/>
            <person name="Brand A.D."/>
            <person name="Brent M.R."/>
            <person name="Brooks A.N."/>
            <person name="Brown R.H."/>
            <person name="Butlin R.K."/>
            <person name="Caggese C."/>
            <person name="Calvi B.R."/>
            <person name="Bernardo de Carvalho A."/>
            <person name="Caspi A."/>
            <person name="Castrezana S."/>
            <person name="Celniker S.E."/>
            <person name="Chang J.L."/>
            <person name="Chapple C."/>
            <person name="Chatterji S."/>
            <person name="Chinwalla A."/>
            <person name="Civetta A."/>
            <person name="Clifton S.W."/>
            <person name="Comeron J.M."/>
            <person name="Costello J.C."/>
            <person name="Coyne J.A."/>
            <person name="Daub J."/>
            <person name="David R.G."/>
            <person name="Delcher A.L."/>
            <person name="Delehaunty K."/>
            <person name="Do C.B."/>
            <person name="Ebling H."/>
            <person name="Edwards K."/>
            <person name="Eickbush T."/>
            <person name="Evans J.D."/>
            <person name="Filipski A."/>
            <person name="Findeiss S."/>
            <person name="Freyhult E."/>
            <person name="Fulton L."/>
            <person name="Fulton R."/>
            <person name="Garcia A.C."/>
            <person name="Gardiner A."/>
            <person name="Garfield D.A."/>
            <person name="Garvin B.E."/>
            <person name="Gibson G."/>
            <person name="Gilbert D."/>
            <person name="Gnerre S."/>
            <person name="Godfrey J."/>
            <person name="Good R."/>
            <person name="Gotea V."/>
            <person name="Gravely B."/>
            <person name="Greenberg A.J."/>
            <person name="Griffiths-Jones S."/>
            <person name="Gross S."/>
            <person name="Guigo R."/>
            <person name="Gustafson E.A."/>
            <person name="Haerty W."/>
            <person name="Hahn M.W."/>
            <person name="Halligan D.L."/>
            <person name="Halpern A.L."/>
            <person name="Halter G.M."/>
            <person name="Han M.V."/>
            <person name="Heger A."/>
            <person name="Hillier L."/>
            <person name="Hinrichs A.S."/>
            <person name="Holmes I."/>
            <person name="Hoskins R.A."/>
            <person name="Hubisz M.J."/>
            <person name="Hultmark D."/>
            <person name="Huntley M.A."/>
            <person name="Jaffe D.B."/>
            <person name="Jagadeeshan S."/>
            <person name="Jeck W.R."/>
            <person name="Johnson J."/>
            <person name="Jones C.D."/>
            <person name="Jordan W.C."/>
            <person name="Karpen G.H."/>
            <person name="Kataoka E."/>
            <person name="Keightley P.D."/>
            <person name="Kheradpour P."/>
            <person name="Kirkness E.F."/>
            <person name="Koerich L.B."/>
            <person name="Kristiansen K."/>
            <person name="Kudrna D."/>
            <person name="Kulathinal R.J."/>
            <person name="Kumar S."/>
            <person name="Kwok R."/>
            <person name="Lander E."/>
            <person name="Langley C.H."/>
            <person name="Lapoint R."/>
            <person name="Lazzaro B.P."/>
            <person name="Lee S.J."/>
            <person name="Levesque L."/>
            <person name="Li R."/>
            <person name="Lin C.F."/>
            <person name="Lin M.F."/>
            <person name="Lindblad-Toh K."/>
            <person name="Llopart A."/>
            <person name="Long M."/>
            <person name="Low L."/>
            <person name="Lozovsky E."/>
            <person name="Lu J."/>
            <person name="Luo M."/>
            <person name="Machado C.A."/>
            <person name="Makalowski W."/>
            <person name="Marzo M."/>
            <person name="Matsuda M."/>
            <person name="Matzkin L."/>
            <person name="McAllister B."/>
            <person name="McBride C.S."/>
            <person name="McKernan B."/>
            <person name="McKernan K."/>
            <person name="Mendez-Lago M."/>
            <person name="Minx P."/>
            <person name="Mollenhauer M.U."/>
            <person name="Montooth K."/>
            <person name="Mount S.M."/>
            <person name="Mu X."/>
            <person name="Myers E."/>
            <person name="Negre B."/>
            <person name="Newfeld S."/>
            <person name="Nielsen R."/>
            <person name="Noor M.A."/>
            <person name="O'Grady P."/>
            <person name="Pachter L."/>
            <person name="Papaceit M."/>
            <person name="Parisi M.J."/>
            <person name="Parisi M."/>
            <person name="Parts L."/>
            <person name="Pedersen J.S."/>
            <person name="Pesole G."/>
            <person name="Phillippy A.M."/>
            <person name="Ponting C.P."/>
            <person name="Pop M."/>
            <person name="Porcelli D."/>
            <person name="Powell J.R."/>
            <person name="Prohaska S."/>
            <person name="Pruitt K."/>
            <person name="Puig M."/>
            <person name="Quesneville H."/>
            <person name="Ram K.R."/>
            <person name="Rand D."/>
            <person name="Rasmussen M.D."/>
            <person name="Reed L.K."/>
            <person name="Reenan R."/>
            <person name="Reily A."/>
            <person name="Remington K.A."/>
            <person name="Rieger T.T."/>
            <person name="Ritchie M.G."/>
            <person name="Robin C."/>
            <person name="Rogers Y.H."/>
            <person name="Rohde C."/>
            <person name="Rozas J."/>
            <person name="Rubenfield M.J."/>
            <person name="Ruiz A."/>
            <person name="Russo S."/>
            <person name="Salzberg S.L."/>
            <person name="Sanchez-Gracia A."/>
            <person name="Saranga D.J."/>
            <person name="Sato H."/>
            <person name="Schaeffer S.W."/>
            <person name="Schatz M.C."/>
            <person name="Schlenke T."/>
            <person name="Schwartz R."/>
            <person name="Segarra C."/>
            <person name="Singh R.S."/>
            <person name="Sirot L."/>
            <person name="Sirota M."/>
            <person name="Sisneros N.B."/>
            <person name="Smith C.D."/>
            <person name="Smith T.F."/>
            <person name="Spieth J."/>
            <person name="Stage D.E."/>
            <person name="Stark A."/>
            <person name="Stephan W."/>
            <person name="Strausberg R.L."/>
            <person name="Strempel S."/>
            <person name="Sturgill D."/>
            <person name="Sutton G."/>
            <person name="Sutton G.G."/>
            <person name="Tao W."/>
            <person name="Teichmann S."/>
            <person name="Tobari Y.N."/>
            <person name="Tomimura Y."/>
            <person name="Tsolas J.M."/>
            <person name="Valente V.L."/>
            <person name="Venter E."/>
            <person name="Venter J.C."/>
            <person name="Vicario S."/>
            <person name="Vieira F.G."/>
            <person name="Vilella A.J."/>
            <person name="Villasante A."/>
            <person name="Walenz B."/>
            <person name="Wang J."/>
            <person name="Wasserman M."/>
            <person name="Watts T."/>
            <person name="Wilson D."/>
            <person name="Wilson R.K."/>
            <person name="Wing R.A."/>
            <person name="Wolfner M.F."/>
            <person name="Wong A."/>
            <person name="Wong G.K."/>
            <person name="Wu C.I."/>
            <person name="Wu G."/>
            <person name="Yamamoto D."/>
            <person name="Yang H.P."/>
            <person name="Yang S.P."/>
            <person name="Yorke J.A."/>
            <person name="Yoshida K."/>
            <person name="Zdobnov E."/>
            <person name="Zhang P."/>
            <person name="Zhang Y."/>
            <person name="Zimin A.V."/>
            <person name="Baldwin J."/>
            <person name="Abdouelleil A."/>
            <person name="Abdulkadir J."/>
            <person name="Abebe A."/>
            <person name="Abera B."/>
            <person name="Abreu J."/>
            <person name="Acer S.C."/>
            <person name="Aftuck L."/>
            <person name="Alexander A."/>
            <person name="An P."/>
            <person name="Anderson E."/>
            <person name="Anderson S."/>
            <person name="Arachi H."/>
            <person name="Azer M."/>
            <person name="Bachantsang P."/>
            <person name="Barry A."/>
            <person name="Bayul T."/>
            <person name="Berlin A."/>
            <person name="Bessette D."/>
            <person name="Bloom T."/>
            <person name="Blye J."/>
            <person name="Boguslavskiy L."/>
            <person name="Bonnet C."/>
            <person name="Boukhgalter B."/>
            <person name="Bourzgui I."/>
            <person name="Brown A."/>
            <person name="Cahill P."/>
            <person name="Channer S."/>
            <person name="Cheshatsang Y."/>
            <person name="Chuda L."/>
            <person name="Citroen M."/>
            <person name="Collymore A."/>
            <person name="Cooke P."/>
            <person name="Costello M."/>
            <person name="D'Aco K."/>
            <person name="Daza R."/>
            <person name="De Haan G."/>
            <person name="DeGray S."/>
            <person name="DeMaso C."/>
            <person name="Dhargay N."/>
            <person name="Dooley K."/>
            <person name="Dooley E."/>
            <person name="Doricent M."/>
            <person name="Dorje P."/>
            <person name="Dorjee K."/>
            <person name="Dupes A."/>
            <person name="Elong R."/>
            <person name="Falk J."/>
            <person name="Farina A."/>
            <person name="Faro S."/>
            <person name="Ferguson D."/>
            <person name="Fisher S."/>
            <person name="Foley C.D."/>
            <person name="Franke A."/>
            <person name="Friedrich D."/>
            <person name="Gadbois L."/>
            <person name="Gearin G."/>
            <person name="Gearin C.R."/>
            <person name="Giannoukos G."/>
            <person name="Goode T."/>
            <person name="Graham J."/>
            <person name="Grandbois E."/>
            <person name="Grewal S."/>
            <person name="Gyaltsen K."/>
            <person name="Hafez N."/>
            <person name="Hagos B."/>
            <person name="Hall J."/>
            <person name="Henson C."/>
            <person name="Hollinger A."/>
            <person name="Honan T."/>
            <person name="Huard M.D."/>
            <person name="Hughes L."/>
            <person name="Hurhula B."/>
            <person name="Husby M.E."/>
            <person name="Kamat A."/>
            <person name="Kanga B."/>
            <person name="Kashin S."/>
            <person name="Khazanovich D."/>
            <person name="Kisner P."/>
            <person name="Lance K."/>
            <person name="Lara M."/>
            <person name="Lee W."/>
            <person name="Lennon N."/>
            <person name="Letendre F."/>
            <person name="LeVine R."/>
            <person name="Lipovsky A."/>
            <person name="Liu X."/>
            <person name="Liu J."/>
            <person name="Liu S."/>
            <person name="Lokyitsang T."/>
            <person name="Lokyitsang Y."/>
            <person name="Lubonja R."/>
            <person name="Lui A."/>
            <person name="MacDonald P."/>
            <person name="Magnisalis V."/>
            <person name="Maru K."/>
            <person name="Matthews C."/>
            <person name="McCusker W."/>
            <person name="McDonough S."/>
            <person name="Mehta T."/>
            <person name="Meldrim J."/>
            <person name="Meneus L."/>
            <person name="Mihai O."/>
            <person name="Mihalev A."/>
            <person name="Mihova T."/>
            <person name="Mittelman R."/>
            <person name="Mlenga V."/>
            <person name="Montmayeur A."/>
            <person name="Mulrain L."/>
            <person name="Navidi A."/>
            <person name="Naylor J."/>
            <person name="Negash T."/>
            <person name="Nguyen T."/>
            <person name="Nguyen N."/>
            <person name="Nicol R."/>
            <person name="Norbu C."/>
            <person name="Norbu N."/>
            <person name="Novod N."/>
            <person name="O'Neill B."/>
            <person name="Osman S."/>
            <person name="Markiewicz E."/>
            <person name="Oyono O.L."/>
            <person name="Patti C."/>
            <person name="Phunkhang P."/>
            <person name="Pierre F."/>
            <person name="Priest M."/>
            <person name="Raghuraman S."/>
            <person name="Rege F."/>
            <person name="Reyes R."/>
            <person name="Rise C."/>
            <person name="Rogov P."/>
            <person name="Ross K."/>
            <person name="Ryan E."/>
            <person name="Settipalli S."/>
            <person name="Shea T."/>
            <person name="Sherpa N."/>
            <person name="Shi L."/>
            <person name="Shih D."/>
            <person name="Sparrow T."/>
            <person name="Spaulding J."/>
            <person name="Stalker J."/>
            <person name="Stange-Thomann N."/>
            <person name="Stavropoulos S."/>
            <person name="Stone C."/>
            <person name="Strader C."/>
            <person name="Tesfaye S."/>
            <person name="Thomson T."/>
            <person name="Thoulutsang Y."/>
            <person name="Thoulutsang D."/>
            <person name="Topham K."/>
            <person name="Topping I."/>
            <person name="Tsamla T."/>
            <person name="Vassiliev H."/>
            <person name="Vo A."/>
            <person name="Wangchuk T."/>
            <person name="Wangdi T."/>
            <person name="Weiand M."/>
            <person name="Wilkinson J."/>
            <person name="Wilson A."/>
            <person name="Yadav S."/>
            <person name="Young G."/>
            <person name="Yu Q."/>
            <person name="Zembek L."/>
            <person name="Zhong D."/>
            <person name="Zimmer A."/>
            <person name="Zwirko Z."/>
            <person name="Jaffe D.B."/>
            <person name="Alvarez P."/>
            <person name="Brockman W."/>
            <person name="Butler J."/>
            <person name="Chin C."/>
            <person name="Gnerre S."/>
            <person name="Grabherr M."/>
            <person name="Kleber M."/>
            <person name="Mauceli E."/>
            <person name="MacCallum I."/>
        </authorList>
    </citation>
    <scope>NUCLEOTIDE SEQUENCE [LARGE SCALE GENOMIC DNA]</scope>
    <source>
        <strain evidence="4">Tucson 14024-0371.13</strain>
    </source>
</reference>
<gene>
    <name evidence="3" type="primary">Dana\GF16647</name>
    <name evidence="3" type="synonym">dana_GLEANR_17914</name>
    <name evidence="3" type="ORF">GF16647</name>
</gene>
<dbReference type="EMBL" id="CH902617">
    <property type="protein sequence ID" value="EDV43195.1"/>
    <property type="molecule type" value="Genomic_DNA"/>
</dbReference>
<dbReference type="Proteomes" id="UP000007801">
    <property type="component" value="Unassembled WGS sequence"/>
</dbReference>
<keyword evidence="4" id="KW-1185">Reference proteome</keyword>
<dbReference type="STRING" id="7217.B3M0W6"/>
<dbReference type="InterPro" id="IPR018247">
    <property type="entry name" value="EF_Hand_1_Ca_BS"/>
</dbReference>
<dbReference type="OrthoDB" id="191686at2759"/>
<dbReference type="PhylomeDB" id="B3M0W6"/>
<keyword evidence="1" id="KW-0106">Calcium</keyword>
<dbReference type="OMA" id="DNDGCVS"/>
<dbReference type="GeneID" id="6499441"/>
<feature type="domain" description="EF-hand" evidence="2">
    <location>
        <begin position="154"/>
        <end position="189"/>
    </location>
</feature>
<dbReference type="KEGG" id="dan:6499441"/>
<dbReference type="AlphaFoldDB" id="B3M0W6"/>
<organism evidence="3 4">
    <name type="scientific">Drosophila ananassae</name>
    <name type="common">Fruit fly</name>
    <dbReference type="NCBI Taxonomy" id="7217"/>
    <lineage>
        <taxon>Eukaryota</taxon>
        <taxon>Metazoa</taxon>
        <taxon>Ecdysozoa</taxon>
        <taxon>Arthropoda</taxon>
        <taxon>Hexapoda</taxon>
        <taxon>Insecta</taxon>
        <taxon>Pterygota</taxon>
        <taxon>Neoptera</taxon>
        <taxon>Endopterygota</taxon>
        <taxon>Diptera</taxon>
        <taxon>Brachycera</taxon>
        <taxon>Muscomorpha</taxon>
        <taxon>Ephydroidea</taxon>
        <taxon>Drosophilidae</taxon>
        <taxon>Drosophila</taxon>
        <taxon>Sophophora</taxon>
    </lineage>
</organism>
<sequence length="221" mass="25550">MSNLDASMDTMEHSRFSAIYGPVIKKLTACTELNTQEVTCLMLIYYKFVKMNGPLARKMMKKQMYQVFLSLFNVGSFKVAERTLNTITKDVKYISPEAWISLFEIFTTNNLEMRMRFAFAVYNTKGTDVIDREQVGVACEAFFHGDDEEEVNELKLDMTEFIMKKFDLDKDGVISYEDYSTVVTRQPVLVDFLGYLFPPRDVKNLMAHCINFDTILSSLIM</sequence>
<name>B3M0W6_DROAN</name>
<proteinExistence type="predicted"/>
<dbReference type="InterPro" id="IPR002048">
    <property type="entry name" value="EF_hand_dom"/>
</dbReference>
<dbReference type="Pfam" id="PF13499">
    <property type="entry name" value="EF-hand_7"/>
    <property type="match status" value="1"/>
</dbReference>
<dbReference type="GO" id="GO:0005509">
    <property type="term" value="F:calcium ion binding"/>
    <property type="evidence" value="ECO:0007669"/>
    <property type="project" value="InterPro"/>
</dbReference>
<dbReference type="Gene3D" id="1.10.238.10">
    <property type="entry name" value="EF-hand"/>
    <property type="match status" value="1"/>
</dbReference>
<dbReference type="HOGENOM" id="CLU_061288_3_1_1"/>
<evidence type="ECO:0000313" key="4">
    <source>
        <dbReference type="Proteomes" id="UP000007801"/>
    </source>
</evidence>
<evidence type="ECO:0000256" key="1">
    <source>
        <dbReference type="ARBA" id="ARBA00022837"/>
    </source>
</evidence>
<dbReference type="InParanoid" id="B3M0W6"/>
<evidence type="ECO:0000259" key="2">
    <source>
        <dbReference type="PROSITE" id="PS50222"/>
    </source>
</evidence>
<dbReference type="SMR" id="B3M0W6"/>
<dbReference type="PROSITE" id="PS50222">
    <property type="entry name" value="EF_HAND_2"/>
    <property type="match status" value="1"/>
</dbReference>
<dbReference type="InterPro" id="IPR011992">
    <property type="entry name" value="EF-hand-dom_pair"/>
</dbReference>
<dbReference type="PROSITE" id="PS00018">
    <property type="entry name" value="EF_HAND_1"/>
    <property type="match status" value="1"/>
</dbReference>